<dbReference type="RefSeq" id="WP_259805458.1">
    <property type="nucleotide sequence ID" value="NZ_CP080776.1"/>
</dbReference>
<dbReference type="EMBL" id="CP080776">
    <property type="protein sequence ID" value="UWP94253.1"/>
    <property type="molecule type" value="Genomic_DNA"/>
</dbReference>
<dbReference type="AlphaFoldDB" id="A0A9Q9H645"/>
<name>A0A9Q9H645_9RHOB</name>
<reference evidence="2" key="1">
    <citation type="submission" date="2021-08" db="EMBL/GenBank/DDBJ databases">
        <authorList>
            <person name="Nwanade C."/>
            <person name="Wang M."/>
            <person name="Masoudi A."/>
            <person name="Yu Z."/>
            <person name="Liu J."/>
        </authorList>
    </citation>
    <scope>NUCLEOTIDE SEQUENCE</scope>
    <source>
        <strain evidence="2">S056</strain>
    </source>
</reference>
<keyword evidence="1" id="KW-1133">Transmembrane helix</keyword>
<sequence length="167" mass="19229">MERDFILKQYEMMGQELLEIHARTDKLEQFFVAVIGAIYAFGFQKHTGLNDYIFFIPSAISLFVVVRLELLSRVRSILRMKLIEFEQSLGGKEVVGQFAHSQKIFYGNEPASDREGFKFSKLFSVRVSDRASLWKISFWLTFAAAVWANGWVQIIVSALCVIQPDHL</sequence>
<keyword evidence="1" id="KW-0472">Membrane</keyword>
<gene>
    <name evidence="2" type="ORF">K3X48_08265</name>
</gene>
<feature type="transmembrane region" description="Helical" evidence="1">
    <location>
        <begin position="30"/>
        <end position="46"/>
    </location>
</feature>
<proteinExistence type="predicted"/>
<accession>A0A9Q9H645</accession>
<evidence type="ECO:0000256" key="1">
    <source>
        <dbReference type="SAM" id="Phobius"/>
    </source>
</evidence>
<feature type="transmembrane region" description="Helical" evidence="1">
    <location>
        <begin position="136"/>
        <end position="164"/>
    </location>
</feature>
<feature type="transmembrane region" description="Helical" evidence="1">
    <location>
        <begin position="52"/>
        <end position="71"/>
    </location>
</feature>
<keyword evidence="1" id="KW-0812">Transmembrane</keyword>
<organism evidence="2 3">
    <name type="scientific">Aliiroseovarius crassostreae</name>
    <dbReference type="NCBI Taxonomy" id="154981"/>
    <lineage>
        <taxon>Bacteria</taxon>
        <taxon>Pseudomonadati</taxon>
        <taxon>Pseudomonadota</taxon>
        <taxon>Alphaproteobacteria</taxon>
        <taxon>Rhodobacterales</taxon>
        <taxon>Paracoccaceae</taxon>
        <taxon>Aliiroseovarius</taxon>
    </lineage>
</organism>
<evidence type="ECO:0000313" key="2">
    <source>
        <dbReference type="EMBL" id="UWP94253.1"/>
    </source>
</evidence>
<protein>
    <submittedName>
        <fullName evidence="2">Uncharacterized protein</fullName>
    </submittedName>
</protein>
<dbReference type="Proteomes" id="UP001057991">
    <property type="component" value="Chromosome"/>
</dbReference>
<evidence type="ECO:0000313" key="3">
    <source>
        <dbReference type="Proteomes" id="UP001057991"/>
    </source>
</evidence>